<evidence type="ECO:0000256" key="2">
    <source>
        <dbReference type="ARBA" id="ARBA00004141"/>
    </source>
</evidence>
<dbReference type="Proteomes" id="UP000014975">
    <property type="component" value="Unassembled WGS sequence"/>
</dbReference>
<evidence type="ECO:0000313" key="17">
    <source>
        <dbReference type="Proteomes" id="UP000014975"/>
    </source>
</evidence>
<keyword evidence="12 13" id="KW-0472">Membrane</keyword>
<feature type="transmembrane region" description="Helical" evidence="13">
    <location>
        <begin position="174"/>
        <end position="193"/>
    </location>
</feature>
<dbReference type="SMART" id="SM00388">
    <property type="entry name" value="HisKA"/>
    <property type="match status" value="1"/>
</dbReference>
<dbReference type="PROSITE" id="PS50885">
    <property type="entry name" value="HAMP"/>
    <property type="match status" value="1"/>
</dbReference>
<dbReference type="Pfam" id="PF02518">
    <property type="entry name" value="HATPase_c"/>
    <property type="match status" value="1"/>
</dbReference>
<sequence>MPTMSLRLRLLLWFWGLLLAGLAPLYLSMGGAIQSDLHKNARERALLLLDASCWLVETQPSFSSEDRFDEWLTGLGGRLGVRLTYVAQGRVVADSEVVFSDLPSLEHHGSRPEILAATRGETGEDTRRSATVARDLIYVARACAVPGVAEGGTLRVALPVAELSDRVAALKQRLLLILFGGLVISALLALLATRGLMVSIRELSDMVTAIGRGAYDRRVRVYSGREFAPLVEAVNAMAADIERHVGVVEEQGAQLQALFNGLSEGVMTVDAKGRVVSVNPAFLQMFPEAREAQGKAVIEVTLQAELGRAVTNILAREPGGRPARLLMNVNSRELEARIEAYVDARGERRAVVVVQDQSRLRRLEQMRRDFVANVSHELRTPLTSIRGYAETLADLPPEREAERGRFLSIIQKNADHMSRMVESLLALARWENSQPGARAVPVDARTLIDEALAMLRPEAEKKGVRLLADVPADLPRPLADAAGLADVLRNVLDNAVKYSPRDGEVRISARGSEDRVVFRVEDQGPGIPAHARDRVFERFYRVGDGPGKKDGGAGLGLAICRNILAALGGTIRAESPLSDGKGTAFVFDLPRA</sequence>
<dbReference type="InterPro" id="IPR003661">
    <property type="entry name" value="HisK_dim/P_dom"/>
</dbReference>
<dbReference type="CDD" id="cd00082">
    <property type="entry name" value="HisKA"/>
    <property type="match status" value="1"/>
</dbReference>
<dbReference type="EC" id="2.7.13.3" evidence="3"/>
<dbReference type="InterPro" id="IPR004358">
    <property type="entry name" value="Sig_transdc_His_kin-like_C"/>
</dbReference>
<keyword evidence="11" id="KW-0902">Two-component regulatory system</keyword>
<dbReference type="PATRIC" id="fig|1121439.3.peg.2070"/>
<accession>S7UJ84</accession>
<evidence type="ECO:0000256" key="13">
    <source>
        <dbReference type="SAM" id="Phobius"/>
    </source>
</evidence>
<keyword evidence="8 16" id="KW-0418">Kinase</keyword>
<dbReference type="CDD" id="cd00130">
    <property type="entry name" value="PAS"/>
    <property type="match status" value="1"/>
</dbReference>
<dbReference type="Pfam" id="PF13188">
    <property type="entry name" value="PAS_8"/>
    <property type="match status" value="1"/>
</dbReference>
<evidence type="ECO:0000256" key="5">
    <source>
        <dbReference type="ARBA" id="ARBA00022679"/>
    </source>
</evidence>
<dbReference type="Gene3D" id="3.30.450.20">
    <property type="entry name" value="PAS domain"/>
    <property type="match status" value="1"/>
</dbReference>
<evidence type="ECO:0000259" key="15">
    <source>
        <dbReference type="PROSITE" id="PS50885"/>
    </source>
</evidence>
<gene>
    <name evidence="16" type="ORF">dsat_0710</name>
</gene>
<dbReference type="InterPro" id="IPR000014">
    <property type="entry name" value="PAS"/>
</dbReference>
<dbReference type="InterPro" id="IPR036097">
    <property type="entry name" value="HisK_dim/P_sf"/>
</dbReference>
<dbReference type="SMART" id="SM00304">
    <property type="entry name" value="HAMP"/>
    <property type="match status" value="1"/>
</dbReference>
<comment type="subcellular location">
    <subcellularLocation>
        <location evidence="2">Membrane</location>
        <topology evidence="2">Multi-pass membrane protein</topology>
    </subcellularLocation>
</comment>
<dbReference type="GO" id="GO:0005524">
    <property type="term" value="F:ATP binding"/>
    <property type="evidence" value="ECO:0007669"/>
    <property type="project" value="UniProtKB-KW"/>
</dbReference>
<feature type="domain" description="Histidine kinase" evidence="14">
    <location>
        <begin position="373"/>
        <end position="592"/>
    </location>
</feature>
<proteinExistence type="predicted"/>
<evidence type="ECO:0000256" key="3">
    <source>
        <dbReference type="ARBA" id="ARBA00012438"/>
    </source>
</evidence>
<dbReference type="InterPro" id="IPR050351">
    <property type="entry name" value="BphY/WalK/GraS-like"/>
</dbReference>
<dbReference type="STRING" id="1121439.dsat_0710"/>
<keyword evidence="9" id="KW-0067">ATP-binding</keyword>
<comment type="caution">
    <text evidence="16">The sequence shown here is derived from an EMBL/GenBank/DDBJ whole genome shotgun (WGS) entry which is preliminary data.</text>
</comment>
<dbReference type="Gene3D" id="1.10.287.130">
    <property type="match status" value="1"/>
</dbReference>
<keyword evidence="7" id="KW-0547">Nucleotide-binding</keyword>
<keyword evidence="6 13" id="KW-0812">Transmembrane</keyword>
<evidence type="ECO:0000256" key="4">
    <source>
        <dbReference type="ARBA" id="ARBA00022553"/>
    </source>
</evidence>
<dbReference type="EMBL" id="ATHI01000027">
    <property type="protein sequence ID" value="EPR32358.1"/>
    <property type="molecule type" value="Genomic_DNA"/>
</dbReference>
<keyword evidence="10 13" id="KW-1133">Transmembrane helix</keyword>
<dbReference type="OrthoDB" id="9813151at2"/>
<dbReference type="GO" id="GO:0016020">
    <property type="term" value="C:membrane"/>
    <property type="evidence" value="ECO:0007669"/>
    <property type="project" value="UniProtKB-SubCell"/>
</dbReference>
<dbReference type="GO" id="GO:0000156">
    <property type="term" value="F:phosphorelay response regulator activity"/>
    <property type="evidence" value="ECO:0007669"/>
    <property type="project" value="TreeGrafter"/>
</dbReference>
<dbReference type="GO" id="GO:0007234">
    <property type="term" value="P:osmosensory signaling via phosphorelay pathway"/>
    <property type="evidence" value="ECO:0007669"/>
    <property type="project" value="TreeGrafter"/>
</dbReference>
<dbReference type="Gene3D" id="6.10.340.10">
    <property type="match status" value="1"/>
</dbReference>
<evidence type="ECO:0000313" key="16">
    <source>
        <dbReference type="EMBL" id="EPR32358.1"/>
    </source>
</evidence>
<dbReference type="SUPFAM" id="SSF55874">
    <property type="entry name" value="ATPase domain of HSP90 chaperone/DNA topoisomerase II/histidine kinase"/>
    <property type="match status" value="1"/>
</dbReference>
<dbReference type="PANTHER" id="PTHR42878">
    <property type="entry name" value="TWO-COMPONENT HISTIDINE KINASE"/>
    <property type="match status" value="1"/>
</dbReference>
<evidence type="ECO:0000256" key="6">
    <source>
        <dbReference type="ARBA" id="ARBA00022692"/>
    </source>
</evidence>
<name>S7UJ84_9BACT</name>
<keyword evidence="4" id="KW-0597">Phosphoprotein</keyword>
<evidence type="ECO:0000256" key="11">
    <source>
        <dbReference type="ARBA" id="ARBA00023012"/>
    </source>
</evidence>
<dbReference type="SUPFAM" id="SSF55785">
    <property type="entry name" value="PYP-like sensor domain (PAS domain)"/>
    <property type="match status" value="1"/>
</dbReference>
<dbReference type="InterPro" id="IPR036890">
    <property type="entry name" value="HATPase_C_sf"/>
</dbReference>
<dbReference type="Pfam" id="PF00512">
    <property type="entry name" value="HisKA"/>
    <property type="match status" value="1"/>
</dbReference>
<comment type="catalytic activity">
    <reaction evidence="1">
        <text>ATP + protein L-histidine = ADP + protein N-phospho-L-histidine.</text>
        <dbReference type="EC" id="2.7.13.3"/>
    </reaction>
</comment>
<dbReference type="InterPro" id="IPR003594">
    <property type="entry name" value="HATPase_dom"/>
</dbReference>
<dbReference type="CDD" id="cd00075">
    <property type="entry name" value="HATPase"/>
    <property type="match status" value="1"/>
</dbReference>
<dbReference type="PROSITE" id="PS50109">
    <property type="entry name" value="HIS_KIN"/>
    <property type="match status" value="1"/>
</dbReference>
<evidence type="ECO:0000256" key="1">
    <source>
        <dbReference type="ARBA" id="ARBA00000085"/>
    </source>
</evidence>
<dbReference type="eggNOG" id="COG5002">
    <property type="taxonomic scope" value="Bacteria"/>
</dbReference>
<protein>
    <recommendedName>
        <fullName evidence="3">histidine kinase</fullName>
        <ecNumber evidence="3">2.7.13.3</ecNumber>
    </recommendedName>
</protein>
<dbReference type="FunFam" id="3.30.565.10:FF:000006">
    <property type="entry name" value="Sensor histidine kinase WalK"/>
    <property type="match status" value="1"/>
</dbReference>
<dbReference type="SUPFAM" id="SSF47384">
    <property type="entry name" value="Homodimeric domain of signal transducing histidine kinase"/>
    <property type="match status" value="1"/>
</dbReference>
<evidence type="ECO:0000256" key="12">
    <source>
        <dbReference type="ARBA" id="ARBA00023136"/>
    </source>
</evidence>
<dbReference type="PRINTS" id="PR00344">
    <property type="entry name" value="BCTRLSENSOR"/>
</dbReference>
<dbReference type="AlphaFoldDB" id="S7UJ84"/>
<dbReference type="InterPro" id="IPR003660">
    <property type="entry name" value="HAMP_dom"/>
</dbReference>
<dbReference type="InterPro" id="IPR035965">
    <property type="entry name" value="PAS-like_dom_sf"/>
</dbReference>
<dbReference type="SMART" id="SM00091">
    <property type="entry name" value="PAS"/>
    <property type="match status" value="1"/>
</dbReference>
<dbReference type="Gene3D" id="3.30.565.10">
    <property type="entry name" value="Histidine kinase-like ATPase, C-terminal domain"/>
    <property type="match status" value="1"/>
</dbReference>
<dbReference type="PANTHER" id="PTHR42878:SF7">
    <property type="entry name" value="SENSOR HISTIDINE KINASE GLRK"/>
    <property type="match status" value="1"/>
</dbReference>
<dbReference type="FunFam" id="1.10.287.130:FF:000001">
    <property type="entry name" value="Two-component sensor histidine kinase"/>
    <property type="match status" value="1"/>
</dbReference>
<dbReference type="SMART" id="SM00387">
    <property type="entry name" value="HATPase_c"/>
    <property type="match status" value="1"/>
</dbReference>
<evidence type="ECO:0000259" key="14">
    <source>
        <dbReference type="PROSITE" id="PS50109"/>
    </source>
</evidence>
<dbReference type="GO" id="GO:0000155">
    <property type="term" value="F:phosphorelay sensor kinase activity"/>
    <property type="evidence" value="ECO:0007669"/>
    <property type="project" value="InterPro"/>
</dbReference>
<evidence type="ECO:0000256" key="9">
    <source>
        <dbReference type="ARBA" id="ARBA00022840"/>
    </source>
</evidence>
<dbReference type="InterPro" id="IPR005467">
    <property type="entry name" value="His_kinase_dom"/>
</dbReference>
<dbReference type="CDD" id="cd06225">
    <property type="entry name" value="HAMP"/>
    <property type="match status" value="1"/>
</dbReference>
<evidence type="ECO:0000256" key="7">
    <source>
        <dbReference type="ARBA" id="ARBA00022741"/>
    </source>
</evidence>
<evidence type="ECO:0000256" key="10">
    <source>
        <dbReference type="ARBA" id="ARBA00022989"/>
    </source>
</evidence>
<reference evidence="16 17" key="1">
    <citation type="journal article" date="2013" name="Genome Announc.">
        <title>Draft genome sequences for three mercury-methylating, sulfate-reducing bacteria.</title>
        <authorList>
            <person name="Brown S.D."/>
            <person name="Hurt R.A.Jr."/>
            <person name="Gilmour C.C."/>
            <person name="Elias D.A."/>
        </authorList>
    </citation>
    <scope>NUCLEOTIDE SEQUENCE [LARGE SCALE GENOMIC DNA]</scope>
    <source>
        <strain evidence="16 17">DSM 16529</strain>
    </source>
</reference>
<keyword evidence="17" id="KW-1185">Reference proteome</keyword>
<dbReference type="GO" id="GO:0030295">
    <property type="term" value="F:protein kinase activator activity"/>
    <property type="evidence" value="ECO:0007669"/>
    <property type="project" value="TreeGrafter"/>
</dbReference>
<dbReference type="Pfam" id="PF00672">
    <property type="entry name" value="HAMP"/>
    <property type="match status" value="1"/>
</dbReference>
<organism evidence="16 17">
    <name type="scientific">Alkalidesulfovibrio alkalitolerans DSM 16529</name>
    <dbReference type="NCBI Taxonomy" id="1121439"/>
    <lineage>
        <taxon>Bacteria</taxon>
        <taxon>Pseudomonadati</taxon>
        <taxon>Thermodesulfobacteriota</taxon>
        <taxon>Desulfovibrionia</taxon>
        <taxon>Desulfovibrionales</taxon>
        <taxon>Desulfovibrionaceae</taxon>
        <taxon>Alkalidesulfovibrio</taxon>
    </lineage>
</organism>
<feature type="domain" description="HAMP" evidence="15">
    <location>
        <begin position="194"/>
        <end position="246"/>
    </location>
</feature>
<keyword evidence="5" id="KW-0808">Transferase</keyword>
<dbReference type="RefSeq" id="WP_020887407.1">
    <property type="nucleotide sequence ID" value="NZ_ATHI01000027.1"/>
</dbReference>
<evidence type="ECO:0000256" key="8">
    <source>
        <dbReference type="ARBA" id="ARBA00022777"/>
    </source>
</evidence>